<accession>A0A0D3F3R6</accession>
<feature type="compositionally biased region" description="Basic residues" evidence="1">
    <location>
        <begin position="1"/>
        <end position="12"/>
    </location>
</feature>
<proteinExistence type="predicted"/>
<evidence type="ECO:0000313" key="3">
    <source>
        <dbReference type="Proteomes" id="UP000026960"/>
    </source>
</evidence>
<reference evidence="2" key="2">
    <citation type="submission" date="2015-03" db="UniProtKB">
        <authorList>
            <consortium name="EnsemblPlants"/>
        </authorList>
    </citation>
    <scope>IDENTIFICATION</scope>
</reference>
<dbReference type="EnsemblPlants" id="OBART02G12620.1">
    <property type="protein sequence ID" value="OBART02G12620.1"/>
    <property type="gene ID" value="OBART02G12620"/>
</dbReference>
<protein>
    <submittedName>
        <fullName evidence="2">Uncharacterized protein</fullName>
    </submittedName>
</protein>
<feature type="region of interest" description="Disordered" evidence="1">
    <location>
        <begin position="1"/>
        <end position="28"/>
    </location>
</feature>
<dbReference type="Proteomes" id="UP000026960">
    <property type="component" value="Chromosome 2"/>
</dbReference>
<dbReference type="HOGENOM" id="CLU_2100775_0_0_1"/>
<evidence type="ECO:0000256" key="1">
    <source>
        <dbReference type="SAM" id="MobiDB-lite"/>
    </source>
</evidence>
<feature type="compositionally biased region" description="Polar residues" evidence="1">
    <location>
        <begin position="13"/>
        <end position="28"/>
    </location>
</feature>
<reference evidence="2" key="1">
    <citation type="journal article" date="2009" name="Rice">
        <title>De Novo Next Generation Sequencing of Plant Genomes.</title>
        <authorList>
            <person name="Rounsley S."/>
            <person name="Marri P.R."/>
            <person name="Yu Y."/>
            <person name="He R."/>
            <person name="Sisneros N."/>
            <person name="Goicoechea J.L."/>
            <person name="Lee S.J."/>
            <person name="Angelova A."/>
            <person name="Kudrna D."/>
            <person name="Luo M."/>
            <person name="Affourtit J."/>
            <person name="Desany B."/>
            <person name="Knight J."/>
            <person name="Niazi F."/>
            <person name="Egholm M."/>
            <person name="Wing R.A."/>
        </authorList>
    </citation>
    <scope>NUCLEOTIDE SEQUENCE [LARGE SCALE GENOMIC DNA]</scope>
    <source>
        <strain evidence="2">cv. IRGC 105608</strain>
    </source>
</reference>
<sequence length="105" mass="11402">MASKGVKRKLHLQHSTTEPLISSPQLPFTSAKRREVALDLKSSQGSSKSLQSDASYTATVEDDIQAVARALIIIAAKFHEAILQLVCRLTPAKVASSLDWDLLDS</sequence>
<dbReference type="AlphaFoldDB" id="A0A0D3F3R6"/>
<name>A0A0D3F3R6_9ORYZ</name>
<organism evidence="2">
    <name type="scientific">Oryza barthii</name>
    <dbReference type="NCBI Taxonomy" id="65489"/>
    <lineage>
        <taxon>Eukaryota</taxon>
        <taxon>Viridiplantae</taxon>
        <taxon>Streptophyta</taxon>
        <taxon>Embryophyta</taxon>
        <taxon>Tracheophyta</taxon>
        <taxon>Spermatophyta</taxon>
        <taxon>Magnoliopsida</taxon>
        <taxon>Liliopsida</taxon>
        <taxon>Poales</taxon>
        <taxon>Poaceae</taxon>
        <taxon>BOP clade</taxon>
        <taxon>Oryzoideae</taxon>
        <taxon>Oryzeae</taxon>
        <taxon>Oryzinae</taxon>
        <taxon>Oryza</taxon>
    </lineage>
</organism>
<evidence type="ECO:0000313" key="2">
    <source>
        <dbReference type="EnsemblPlants" id="OBART02G12620.1"/>
    </source>
</evidence>
<dbReference type="PaxDb" id="65489-OBART02G12620.1"/>
<dbReference type="Gramene" id="OBART02G12620.1">
    <property type="protein sequence ID" value="OBART02G12620.1"/>
    <property type="gene ID" value="OBART02G12620"/>
</dbReference>
<keyword evidence="3" id="KW-1185">Reference proteome</keyword>